<evidence type="ECO:0000313" key="2">
    <source>
        <dbReference type="EMBL" id="KAF2438875.1"/>
    </source>
</evidence>
<keyword evidence="1" id="KW-0812">Transmembrane</keyword>
<keyword evidence="1" id="KW-1133">Transmembrane helix</keyword>
<proteinExistence type="predicted"/>
<name>A0A9P4U689_9PLEO</name>
<protein>
    <submittedName>
        <fullName evidence="2">Uncharacterized protein</fullName>
    </submittedName>
</protein>
<sequence length="279" mass="30322">MDVGVKDIVAAYADAFCGFLLRACSLASHAFWTVLFPFLMVAQVAVPVYLIIDIRLVMSLMAKSDQSDDSWVMYSMPGDSDTALGSAITVIVLSALFLSLWLIPLAYPQSTIADGATSSDEKSKVALSPILGGFPGKITPTLIARRYPRAADTKSQRSVLSFKRKTSGTVLFRPPTSEIKHTLKDVLAPSLSRTISGGNIVGICLVFHTKTHNDCTKAGTIDRNTTGALLSWVVCSHQATCSCALDVLTPERFYWKKRLTRARTLLHHIIKSDGKADQA</sequence>
<reference evidence="2" key="1">
    <citation type="journal article" date="2020" name="Stud. Mycol.">
        <title>101 Dothideomycetes genomes: a test case for predicting lifestyles and emergence of pathogens.</title>
        <authorList>
            <person name="Haridas S."/>
            <person name="Albert R."/>
            <person name="Binder M."/>
            <person name="Bloem J."/>
            <person name="Labutti K."/>
            <person name="Salamov A."/>
            <person name="Andreopoulos B."/>
            <person name="Baker S."/>
            <person name="Barry K."/>
            <person name="Bills G."/>
            <person name="Bluhm B."/>
            <person name="Cannon C."/>
            <person name="Castanera R."/>
            <person name="Culley D."/>
            <person name="Daum C."/>
            <person name="Ezra D."/>
            <person name="Gonzalez J."/>
            <person name="Henrissat B."/>
            <person name="Kuo A."/>
            <person name="Liang C."/>
            <person name="Lipzen A."/>
            <person name="Lutzoni F."/>
            <person name="Magnuson J."/>
            <person name="Mondo S."/>
            <person name="Nolan M."/>
            <person name="Ohm R."/>
            <person name="Pangilinan J."/>
            <person name="Park H.-J."/>
            <person name="Ramirez L."/>
            <person name="Alfaro M."/>
            <person name="Sun H."/>
            <person name="Tritt A."/>
            <person name="Yoshinaga Y."/>
            <person name="Zwiers L.-H."/>
            <person name="Turgeon B."/>
            <person name="Goodwin S."/>
            <person name="Spatafora J."/>
            <person name="Crous P."/>
            <person name="Grigoriev I."/>
        </authorList>
    </citation>
    <scope>NUCLEOTIDE SEQUENCE</scope>
    <source>
        <strain evidence="2">CBS 690.94</strain>
    </source>
</reference>
<comment type="caution">
    <text evidence="2">The sequence shown here is derived from an EMBL/GenBank/DDBJ whole genome shotgun (WGS) entry which is preliminary data.</text>
</comment>
<dbReference type="Proteomes" id="UP000799764">
    <property type="component" value="Unassembled WGS sequence"/>
</dbReference>
<keyword evidence="1" id="KW-0472">Membrane</keyword>
<feature type="transmembrane region" description="Helical" evidence="1">
    <location>
        <begin position="30"/>
        <end position="52"/>
    </location>
</feature>
<evidence type="ECO:0000313" key="3">
    <source>
        <dbReference type="Proteomes" id="UP000799764"/>
    </source>
</evidence>
<dbReference type="AlphaFoldDB" id="A0A9P4U689"/>
<feature type="transmembrane region" description="Helical" evidence="1">
    <location>
        <begin position="83"/>
        <end position="103"/>
    </location>
</feature>
<keyword evidence="3" id="KW-1185">Reference proteome</keyword>
<dbReference type="EMBL" id="MU001511">
    <property type="protein sequence ID" value="KAF2438875.1"/>
    <property type="molecule type" value="Genomic_DNA"/>
</dbReference>
<dbReference type="OrthoDB" id="3777395at2759"/>
<evidence type="ECO:0000256" key="1">
    <source>
        <dbReference type="SAM" id="Phobius"/>
    </source>
</evidence>
<gene>
    <name evidence="2" type="ORF">P171DRAFT_490911</name>
</gene>
<accession>A0A9P4U689</accession>
<organism evidence="2 3">
    <name type="scientific">Karstenula rhodostoma CBS 690.94</name>
    <dbReference type="NCBI Taxonomy" id="1392251"/>
    <lineage>
        <taxon>Eukaryota</taxon>
        <taxon>Fungi</taxon>
        <taxon>Dikarya</taxon>
        <taxon>Ascomycota</taxon>
        <taxon>Pezizomycotina</taxon>
        <taxon>Dothideomycetes</taxon>
        <taxon>Pleosporomycetidae</taxon>
        <taxon>Pleosporales</taxon>
        <taxon>Massarineae</taxon>
        <taxon>Didymosphaeriaceae</taxon>
        <taxon>Karstenula</taxon>
    </lineage>
</organism>